<feature type="transmembrane region" description="Helical" evidence="1">
    <location>
        <begin position="230"/>
        <end position="251"/>
    </location>
</feature>
<proteinExistence type="predicted"/>
<accession>A0A8E2I5H8</accession>
<reference evidence="2 3" key="1">
    <citation type="submission" date="2017-01" db="EMBL/GenBank/DDBJ databases">
        <title>Draft genome sequence of Bacillus oleronius.</title>
        <authorList>
            <person name="Allam M."/>
        </authorList>
    </citation>
    <scope>NUCLEOTIDE SEQUENCE [LARGE SCALE GENOMIC DNA]</scope>
    <source>
        <strain evidence="2 3">DSM 9356</strain>
    </source>
</reference>
<protein>
    <submittedName>
        <fullName evidence="2">Uncharacterized protein</fullName>
    </submittedName>
</protein>
<feature type="transmembrane region" description="Helical" evidence="1">
    <location>
        <begin position="133"/>
        <end position="158"/>
    </location>
</feature>
<dbReference type="AlphaFoldDB" id="A0A8E2I5H8"/>
<dbReference type="EMBL" id="MTLA01000232">
    <property type="protein sequence ID" value="OOP67091.1"/>
    <property type="molecule type" value="Genomic_DNA"/>
</dbReference>
<comment type="caution">
    <text evidence="2">The sequence shown here is derived from an EMBL/GenBank/DDBJ whole genome shotgun (WGS) entry which is preliminary data.</text>
</comment>
<dbReference type="Proteomes" id="UP000189761">
    <property type="component" value="Unassembled WGS sequence"/>
</dbReference>
<feature type="transmembrane region" description="Helical" evidence="1">
    <location>
        <begin position="12"/>
        <end position="35"/>
    </location>
</feature>
<feature type="transmembrane region" description="Helical" evidence="1">
    <location>
        <begin position="47"/>
        <end position="69"/>
    </location>
</feature>
<keyword evidence="1" id="KW-1133">Transmembrane helix</keyword>
<feature type="transmembrane region" description="Helical" evidence="1">
    <location>
        <begin position="89"/>
        <end position="113"/>
    </location>
</feature>
<evidence type="ECO:0000256" key="1">
    <source>
        <dbReference type="SAM" id="Phobius"/>
    </source>
</evidence>
<keyword evidence="1" id="KW-0472">Membrane</keyword>
<feature type="transmembrane region" description="Helical" evidence="1">
    <location>
        <begin position="170"/>
        <end position="190"/>
    </location>
</feature>
<keyword evidence="3" id="KW-1185">Reference proteome</keyword>
<gene>
    <name evidence="2" type="ORF">BWZ43_17595</name>
</gene>
<evidence type="ECO:0000313" key="2">
    <source>
        <dbReference type="EMBL" id="OOP67091.1"/>
    </source>
</evidence>
<keyword evidence="1" id="KW-0812">Transmembrane</keyword>
<sequence>MNSLVGLVKKDLMISRFLFIVWFAINILFMIGSFFLSKYMHEPMVPIGIFIMLLVLNTMLIPVLVSASLRVEGKTQLWLYNPQSSTKLLLSKIITAVSYQVISLILLFVYGYIVFKFSISSTIKLDSILINESFSVSIFLMAFGLYLTFWIMFYWAIYHSLGKFPRIRRVRWLVIVVIFIVLSIMEDLILKIDAFSNLLDKWHFSIGLNPSFQYKNATWNFTFANTDVPLIPILIYIFISLILFVITSWLLDKKVEV</sequence>
<dbReference type="RefSeq" id="WP_078110823.1">
    <property type="nucleotide sequence ID" value="NZ_CP065424.1"/>
</dbReference>
<evidence type="ECO:0000313" key="3">
    <source>
        <dbReference type="Proteomes" id="UP000189761"/>
    </source>
</evidence>
<organism evidence="2 3">
    <name type="scientific">Heyndrickxia oleronia</name>
    <dbReference type="NCBI Taxonomy" id="38875"/>
    <lineage>
        <taxon>Bacteria</taxon>
        <taxon>Bacillati</taxon>
        <taxon>Bacillota</taxon>
        <taxon>Bacilli</taxon>
        <taxon>Bacillales</taxon>
        <taxon>Bacillaceae</taxon>
        <taxon>Heyndrickxia</taxon>
    </lineage>
</organism>
<name>A0A8E2I5H8_9BACI</name>